<reference evidence="1 2" key="1">
    <citation type="submission" date="2014-04" db="EMBL/GenBank/DDBJ databases">
        <authorList>
            <consortium name="DOE Joint Genome Institute"/>
            <person name="Kuo A."/>
            <person name="Kohler A."/>
            <person name="Jargeat P."/>
            <person name="Nagy L.G."/>
            <person name="Floudas D."/>
            <person name="Copeland A."/>
            <person name="Barry K.W."/>
            <person name="Cichocki N."/>
            <person name="Veneault-Fourrey C."/>
            <person name="LaButti K."/>
            <person name="Lindquist E.A."/>
            <person name="Lipzen A."/>
            <person name="Lundell T."/>
            <person name="Morin E."/>
            <person name="Murat C."/>
            <person name="Sun H."/>
            <person name="Tunlid A."/>
            <person name="Henrissat B."/>
            <person name="Grigoriev I.V."/>
            <person name="Hibbett D.S."/>
            <person name="Martin F."/>
            <person name="Nordberg H.P."/>
            <person name="Cantor M.N."/>
            <person name="Hua S.X."/>
        </authorList>
    </citation>
    <scope>NUCLEOTIDE SEQUENCE [LARGE SCALE GENOMIC DNA]</scope>
    <source>
        <strain evidence="1 2">Ve08.2h10</strain>
    </source>
</reference>
<accession>A0A0D0D334</accession>
<proteinExistence type="predicted"/>
<organism evidence="1 2">
    <name type="scientific">Paxillus rubicundulus Ve08.2h10</name>
    <dbReference type="NCBI Taxonomy" id="930991"/>
    <lineage>
        <taxon>Eukaryota</taxon>
        <taxon>Fungi</taxon>
        <taxon>Dikarya</taxon>
        <taxon>Basidiomycota</taxon>
        <taxon>Agaricomycotina</taxon>
        <taxon>Agaricomycetes</taxon>
        <taxon>Agaricomycetidae</taxon>
        <taxon>Boletales</taxon>
        <taxon>Paxilineae</taxon>
        <taxon>Paxillaceae</taxon>
        <taxon>Paxillus</taxon>
    </lineage>
</organism>
<reference evidence="2" key="2">
    <citation type="submission" date="2015-01" db="EMBL/GenBank/DDBJ databases">
        <title>Evolutionary Origins and Diversification of the Mycorrhizal Mutualists.</title>
        <authorList>
            <consortium name="DOE Joint Genome Institute"/>
            <consortium name="Mycorrhizal Genomics Consortium"/>
            <person name="Kohler A."/>
            <person name="Kuo A."/>
            <person name="Nagy L.G."/>
            <person name="Floudas D."/>
            <person name="Copeland A."/>
            <person name="Barry K.W."/>
            <person name="Cichocki N."/>
            <person name="Veneault-Fourrey C."/>
            <person name="LaButti K."/>
            <person name="Lindquist E.A."/>
            <person name="Lipzen A."/>
            <person name="Lundell T."/>
            <person name="Morin E."/>
            <person name="Murat C."/>
            <person name="Riley R."/>
            <person name="Ohm R."/>
            <person name="Sun H."/>
            <person name="Tunlid A."/>
            <person name="Henrissat B."/>
            <person name="Grigoriev I.V."/>
            <person name="Hibbett D.S."/>
            <person name="Martin F."/>
        </authorList>
    </citation>
    <scope>NUCLEOTIDE SEQUENCE [LARGE SCALE GENOMIC DNA]</scope>
    <source>
        <strain evidence="2">Ve08.2h10</strain>
    </source>
</reference>
<dbReference type="Proteomes" id="UP000054538">
    <property type="component" value="Unassembled WGS sequence"/>
</dbReference>
<evidence type="ECO:0000313" key="1">
    <source>
        <dbReference type="EMBL" id="KIK90887.1"/>
    </source>
</evidence>
<gene>
    <name evidence="1" type="ORF">PAXRUDRAFT_831301</name>
</gene>
<dbReference type="EMBL" id="KN825457">
    <property type="protein sequence ID" value="KIK90887.1"/>
    <property type="molecule type" value="Genomic_DNA"/>
</dbReference>
<dbReference type="HOGENOM" id="CLU_2590481_0_0_1"/>
<evidence type="ECO:0000313" key="2">
    <source>
        <dbReference type="Proteomes" id="UP000054538"/>
    </source>
</evidence>
<dbReference type="InParanoid" id="A0A0D0D334"/>
<sequence length="80" mass="8673">MPARSHSSLAKIDLSTYFSCASLPTLSPTGMGSPGMQTVTSASSTTFDLDEFSYITAFTTPHSSPSMDLRLKKFKKTARF</sequence>
<dbReference type="OrthoDB" id="2661355at2759"/>
<name>A0A0D0D334_9AGAM</name>
<keyword evidence="2" id="KW-1185">Reference proteome</keyword>
<dbReference type="AlphaFoldDB" id="A0A0D0D334"/>
<protein>
    <submittedName>
        <fullName evidence="1">Uncharacterized protein</fullName>
    </submittedName>
</protein>